<dbReference type="PANTHER" id="PTHR33053">
    <property type="entry name" value="PROTEIN, PUTATIVE-RELATED"/>
    <property type="match status" value="1"/>
</dbReference>
<proteinExistence type="predicted"/>
<evidence type="ECO:0000313" key="3">
    <source>
        <dbReference type="Proteomes" id="UP000327044"/>
    </source>
</evidence>
<dbReference type="EMBL" id="VVIM01000001">
    <property type="protein sequence ID" value="KAB0804096.1"/>
    <property type="molecule type" value="Genomic_DNA"/>
</dbReference>
<organism evidence="2 3">
    <name type="scientific">Photinus pyralis</name>
    <name type="common">Common eastern firefly</name>
    <name type="synonym">Lampyris pyralis</name>
    <dbReference type="NCBI Taxonomy" id="7054"/>
    <lineage>
        <taxon>Eukaryota</taxon>
        <taxon>Metazoa</taxon>
        <taxon>Ecdysozoa</taxon>
        <taxon>Arthropoda</taxon>
        <taxon>Hexapoda</taxon>
        <taxon>Insecta</taxon>
        <taxon>Pterygota</taxon>
        <taxon>Neoptera</taxon>
        <taxon>Endopterygota</taxon>
        <taxon>Coleoptera</taxon>
        <taxon>Polyphaga</taxon>
        <taxon>Elateriformia</taxon>
        <taxon>Elateroidea</taxon>
        <taxon>Lampyridae</taxon>
        <taxon>Lampyrinae</taxon>
        <taxon>Photinus</taxon>
    </lineage>
</organism>
<dbReference type="Proteomes" id="UP000327044">
    <property type="component" value="Unassembled WGS sequence"/>
</dbReference>
<gene>
    <name evidence="2" type="ORF">PPYR_01066</name>
</gene>
<comment type="caution">
    <text evidence="2">The sequence shown here is derived from an EMBL/GenBank/DDBJ whole genome shotgun (WGS) entry which is preliminary data.</text>
</comment>
<evidence type="ECO:0000256" key="1">
    <source>
        <dbReference type="SAM" id="MobiDB-lite"/>
    </source>
</evidence>
<dbReference type="InParanoid" id="A0A5N4B3F3"/>
<keyword evidence="3" id="KW-1185">Reference proteome</keyword>
<accession>A0A5N4B3F3</accession>
<protein>
    <recommendedName>
        <fullName evidence="4">DUF4218 domain-containing protein</fullName>
    </recommendedName>
</protein>
<dbReference type="AlphaFoldDB" id="A0A5N4B3F3"/>
<evidence type="ECO:0000313" key="2">
    <source>
        <dbReference type="EMBL" id="KAB0804096.1"/>
    </source>
</evidence>
<name>A0A5N4B3F3_PHOPY</name>
<evidence type="ECO:0008006" key="4">
    <source>
        <dbReference type="Google" id="ProtNLM"/>
    </source>
</evidence>
<sequence>MSMDKSDRQQRRDRKRNLDFAMAYINAGNKIYTKQKKNDEVDGPVIQSHKNVLFTGSEINTSCRTTINENNPSSSKGTYCEMASQIDLQYSYSDDSHLESVTSETDSVTVDLDRAGADVDTSTIAKRFNLKLLTENLSEWIVTENITHTSASKLLKMLKHCGCEHLQTLPSDARTLLKTPRVTRVDVIQPGTFFYFGIKDTINEFFSKNNCFGLLSDTSVIELAVNVDGLPLSKSSNSSFWPILGVVKSLSTVKDKVLLFGLYHGYQKPENSNEFLKQFVEEASALIDNGIEINGHHLDFKVKMLICDLPARSYVLRVKGHSGHFSCNRCTQEGDMINNRMCFPELHFTKRTDNSFRNRAQPQHHHNEPTILLNLPSFDIIQDVPLDYMHLLCLGVMKRVLADTKFGLVLGKPGYKLPARDVLAISNLVLKLKKYVPCEFSRKTRPLLEVKRYKATEFRFFLLYALPVVLRNVMKKNKFYKNILKLHVASSILVSPNLCSDQNYQETAKELLYSFVKQSKKLYGADFISHNVHCLLHLVDDTNRFGPLDNFSAFPFENYMKTLKRMVRKTHQPLQQVVRRSQESWHSRNTAPDTGEEQNSRNEECSVRTLEWIIKTNNADCYFELESGEIGKAKCIFFQQNKKIVTANFFKTKQSFYTVPLDSSALGIFLCSDLSIEDQLIDSQYIKCKVMLLPFDQKFVSFRMLHTI</sequence>
<reference evidence="2 3" key="1">
    <citation type="journal article" date="2018" name="Elife">
        <title>Firefly genomes illuminate parallel origins of bioluminescence in beetles.</title>
        <authorList>
            <person name="Fallon T.R."/>
            <person name="Lower S.E."/>
            <person name="Chang C.H."/>
            <person name="Bessho-Uehara M."/>
            <person name="Martin G.J."/>
            <person name="Bewick A.J."/>
            <person name="Behringer M."/>
            <person name="Debat H.J."/>
            <person name="Wong I."/>
            <person name="Day J.C."/>
            <person name="Suvorov A."/>
            <person name="Silva C.J."/>
            <person name="Stanger-Hall K.F."/>
            <person name="Hall D.W."/>
            <person name="Schmitz R.J."/>
            <person name="Nelson D.R."/>
            <person name="Lewis S.M."/>
            <person name="Shigenobu S."/>
            <person name="Bybee S.M."/>
            <person name="Larracuente A.M."/>
            <person name="Oba Y."/>
            <person name="Weng J.K."/>
        </authorList>
    </citation>
    <scope>NUCLEOTIDE SEQUENCE [LARGE SCALE GENOMIC DNA]</scope>
    <source>
        <strain evidence="2">1611_PpyrPB1</strain>
        <tissue evidence="2">Whole body</tissue>
    </source>
</reference>
<feature type="region of interest" description="Disordered" evidence="1">
    <location>
        <begin position="577"/>
        <end position="602"/>
    </location>
</feature>